<dbReference type="Pfam" id="PF09976">
    <property type="entry name" value="TPR_21"/>
    <property type="match status" value="1"/>
</dbReference>
<evidence type="ECO:0000313" key="3">
    <source>
        <dbReference type="EMBL" id="WGW03270.1"/>
    </source>
</evidence>
<name>A0ABY8QF87_9RHOB</name>
<evidence type="ECO:0000259" key="2">
    <source>
        <dbReference type="Pfam" id="PF09976"/>
    </source>
</evidence>
<sequence length="223" mass="23612">MSNPDSFIDEVTEEVRRDRLFAMMKRYGWIAVLLVVLIVGGTAWREYAQARDASRAQAFGDAILGALDAEAPEARIAALSQVEATDPGAEAILKLLSAAEQGSAGDDAAAVAQLQAVANSAEVPQIYRQIASYKALTRGAGTLSLDDRRAGLQALAVPGQPLRLLAEEQLVLVDIEAGDKEAALARLKDIVQDSEATSGLRRRASQLIVALGGSLDDLTVQDS</sequence>
<keyword evidence="4" id="KW-1185">Reference proteome</keyword>
<proteinExistence type="predicted"/>
<dbReference type="EMBL" id="CP124616">
    <property type="protein sequence ID" value="WGW03270.1"/>
    <property type="molecule type" value="Genomic_DNA"/>
</dbReference>
<dbReference type="RefSeq" id="WP_282299902.1">
    <property type="nucleotide sequence ID" value="NZ_CP124616.1"/>
</dbReference>
<accession>A0ABY8QF87</accession>
<feature type="transmembrane region" description="Helical" evidence="1">
    <location>
        <begin position="26"/>
        <end position="44"/>
    </location>
</feature>
<keyword evidence="1" id="KW-0812">Transmembrane</keyword>
<evidence type="ECO:0000313" key="4">
    <source>
        <dbReference type="Proteomes" id="UP001241605"/>
    </source>
</evidence>
<keyword evidence="1" id="KW-1133">Transmembrane helix</keyword>
<dbReference type="Proteomes" id="UP001241605">
    <property type="component" value="Chromosome"/>
</dbReference>
<dbReference type="InterPro" id="IPR018704">
    <property type="entry name" value="SecYEG/CpoB_TPR"/>
</dbReference>
<keyword evidence="1" id="KW-0472">Membrane</keyword>
<feature type="domain" description="Ancillary SecYEG translocon subunit/Cell division coordinator CpoB TPR" evidence="2">
    <location>
        <begin position="29"/>
        <end position="126"/>
    </location>
</feature>
<evidence type="ECO:0000256" key="1">
    <source>
        <dbReference type="SAM" id="Phobius"/>
    </source>
</evidence>
<reference evidence="3 4" key="1">
    <citation type="submission" date="2023-05" db="EMBL/GenBank/DDBJ databases">
        <title>YMD87, complete Genome.</title>
        <authorList>
            <person name="Zhang J."/>
            <person name="Xu X."/>
        </authorList>
    </citation>
    <scope>NUCLEOTIDE SEQUENCE [LARGE SCALE GENOMIC DNA]</scope>
    <source>
        <strain evidence="3 4">YMD87</strain>
    </source>
</reference>
<protein>
    <recommendedName>
        <fullName evidence="2">Ancillary SecYEG translocon subunit/Cell division coordinator CpoB TPR domain-containing protein</fullName>
    </recommendedName>
</protein>
<gene>
    <name evidence="3" type="ORF">QF118_15255</name>
</gene>
<organism evidence="3 4">
    <name type="scientific">Tropicibacter oceani</name>
    <dbReference type="NCBI Taxonomy" id="3058420"/>
    <lineage>
        <taxon>Bacteria</taxon>
        <taxon>Pseudomonadati</taxon>
        <taxon>Pseudomonadota</taxon>
        <taxon>Alphaproteobacteria</taxon>
        <taxon>Rhodobacterales</taxon>
        <taxon>Roseobacteraceae</taxon>
        <taxon>Tropicibacter</taxon>
    </lineage>
</organism>